<evidence type="ECO:0000256" key="1">
    <source>
        <dbReference type="ARBA" id="ARBA00005721"/>
    </source>
</evidence>
<keyword evidence="2" id="KW-0472">Membrane</keyword>
<gene>
    <name evidence="3" type="ORF">BSOLF_2183</name>
</gene>
<evidence type="ECO:0000313" key="4">
    <source>
        <dbReference type="Proteomes" id="UP000244338"/>
    </source>
</evidence>
<feature type="transmembrane region" description="Helical" evidence="2">
    <location>
        <begin position="50"/>
        <end position="68"/>
    </location>
</feature>
<comment type="caution">
    <text evidence="3">The sequence shown here is derived from an EMBL/GenBank/DDBJ whole genome shotgun (WGS) entry which is preliminary data.</text>
</comment>
<evidence type="ECO:0000256" key="2">
    <source>
        <dbReference type="SAM" id="Phobius"/>
    </source>
</evidence>
<name>A0A2R6Y3A4_9BACL</name>
<evidence type="ECO:0000313" key="3">
    <source>
        <dbReference type="EMBL" id="PTQ57151.1"/>
    </source>
</evidence>
<organism evidence="3 4">
    <name type="scientific">Candidatus Carbonibacillus altaicus</name>
    <dbReference type="NCBI Taxonomy" id="2163959"/>
    <lineage>
        <taxon>Bacteria</taxon>
        <taxon>Bacillati</taxon>
        <taxon>Bacillota</taxon>
        <taxon>Bacilli</taxon>
        <taxon>Bacillales</taxon>
        <taxon>Candidatus Carbonibacillus</taxon>
    </lineage>
</organism>
<dbReference type="AlphaFoldDB" id="A0A2R6Y3A4"/>
<dbReference type="InterPro" id="IPR005531">
    <property type="entry name" value="Asp23"/>
</dbReference>
<dbReference type="Pfam" id="PF03780">
    <property type="entry name" value="Asp23"/>
    <property type="match status" value="1"/>
</dbReference>
<dbReference type="Proteomes" id="UP000244338">
    <property type="component" value="Unassembled WGS sequence"/>
</dbReference>
<reference evidence="4" key="1">
    <citation type="journal article" date="2018" name="Sci. Rep.">
        <title>Lignite coal burning seam in the remote Altai Mountains harbors a hydrogen-driven thermophilic microbial community.</title>
        <authorList>
            <person name="Kadnikov V.V."/>
            <person name="Mardanov A.V."/>
            <person name="Ivasenko D.A."/>
            <person name="Antsiferov D.V."/>
            <person name="Beletsky A.V."/>
            <person name="Karnachuk O.V."/>
            <person name="Ravin N.V."/>
        </authorList>
    </citation>
    <scope>NUCLEOTIDE SEQUENCE [LARGE SCALE GENOMIC DNA]</scope>
</reference>
<keyword evidence="2" id="KW-1133">Transmembrane helix</keyword>
<sequence length="184" mass="20993">MNAFDRLALKLYAALVLILMLAFLIIGLGLFETRVYDMISYIYQSMTAKIIVLVVDAVLLLLSLRFLWIRHRPRPVTALAGRNEYGETRIALTTFEQLASRTVQKIPGTHDVDVHFKPSEVDGYTFYIKIGVDGEQNIPQLIERIQKEVKEKVESITGVEIAQISVLVHESRQTLEAPPRRRVE</sequence>
<accession>A0A2R6Y3A4</accession>
<feature type="transmembrane region" description="Helical" evidence="2">
    <location>
        <begin position="12"/>
        <end position="30"/>
    </location>
</feature>
<keyword evidence="2" id="KW-0812">Transmembrane</keyword>
<comment type="similarity">
    <text evidence="1">Belongs to the asp23 family.</text>
</comment>
<dbReference type="NCBIfam" id="NF033218">
    <property type="entry name" value="anchor_AmaP"/>
    <property type="match status" value="1"/>
</dbReference>
<proteinExistence type="inferred from homology"/>
<dbReference type="EMBL" id="PEBX01000012">
    <property type="protein sequence ID" value="PTQ57151.1"/>
    <property type="molecule type" value="Genomic_DNA"/>
</dbReference>
<protein>
    <recommendedName>
        <fullName evidence="5">Alkaline shock response membrane anchor protein AmaP</fullName>
    </recommendedName>
</protein>
<evidence type="ECO:0008006" key="5">
    <source>
        <dbReference type="Google" id="ProtNLM"/>
    </source>
</evidence>